<evidence type="ECO:0000313" key="3">
    <source>
        <dbReference type="EMBL" id="MFC7253754.1"/>
    </source>
</evidence>
<keyword evidence="5" id="KW-1185">Reference proteome</keyword>
<dbReference type="EMBL" id="JBHTAT010000001">
    <property type="protein sequence ID" value="MFC7256884.1"/>
    <property type="molecule type" value="Genomic_DNA"/>
</dbReference>
<dbReference type="EMBL" id="JBHTAT010000001">
    <property type="protein sequence ID" value="MFC7253754.1"/>
    <property type="molecule type" value="Genomic_DNA"/>
</dbReference>
<evidence type="ECO:0000256" key="1">
    <source>
        <dbReference type="SAM" id="MobiDB-lite"/>
    </source>
</evidence>
<gene>
    <name evidence="3" type="ORF">ACFQKE_00255</name>
    <name evidence="4" type="ORF">ACFQKE_16485</name>
</gene>
<name>A0ABD6A2B1_9EURY</name>
<dbReference type="GeneID" id="96955281"/>
<reference evidence="5" key="2">
    <citation type="journal article" date="2019" name="Int. J. Syst. Evol. Microbiol.">
        <title>The Global Catalogue of Microorganisms (GCM) 10K type strain sequencing project: providing services to taxonomists for standard genome sequencing and annotation.</title>
        <authorList>
            <consortium name="The Broad Institute Genomics Platform"/>
            <consortium name="The Broad Institute Genome Sequencing Center for Infectious Disease"/>
            <person name="Wu L."/>
            <person name="Ma J."/>
        </authorList>
    </citation>
    <scope>NUCLEOTIDE SEQUENCE [LARGE SCALE GENOMIC DNA]</scope>
    <source>
        <strain evidence="5">GX21</strain>
    </source>
</reference>
<feature type="domain" description="DUF2341" evidence="2">
    <location>
        <begin position="76"/>
        <end position="152"/>
    </location>
</feature>
<protein>
    <submittedName>
        <fullName evidence="4">DUF2341 domain-containing protein</fullName>
    </submittedName>
</protein>
<dbReference type="Proteomes" id="UP001596434">
    <property type="component" value="Unassembled WGS sequence"/>
</dbReference>
<dbReference type="SUPFAM" id="SSF49899">
    <property type="entry name" value="Concanavalin A-like lectins/glucanases"/>
    <property type="match status" value="1"/>
</dbReference>
<dbReference type="AlphaFoldDB" id="A0ABD6A2B1"/>
<organism evidence="4 5">
    <name type="scientific">Haloplanus litoreus</name>
    <dbReference type="NCBI Taxonomy" id="767515"/>
    <lineage>
        <taxon>Archaea</taxon>
        <taxon>Methanobacteriati</taxon>
        <taxon>Methanobacteriota</taxon>
        <taxon>Stenosarchaea group</taxon>
        <taxon>Halobacteria</taxon>
        <taxon>Halobacteriales</taxon>
        <taxon>Haloferacaceae</taxon>
        <taxon>Haloplanus</taxon>
    </lineage>
</organism>
<dbReference type="InterPro" id="IPR018765">
    <property type="entry name" value="DUF2341"/>
</dbReference>
<reference evidence="4" key="1">
    <citation type="journal article" date="2014" name="Int. J. Syst. Evol. Microbiol.">
        <title>Complete genome sequence of Corynebacterium casei LMG S-19264T (=DSM 44701T), isolated from a smear-ripened cheese.</title>
        <authorList>
            <consortium name="US DOE Joint Genome Institute (JGI-PGF)"/>
            <person name="Walter F."/>
            <person name="Albersmeier A."/>
            <person name="Kalinowski J."/>
            <person name="Ruckert C."/>
        </authorList>
    </citation>
    <scope>NUCLEOTIDE SEQUENCE [LARGE SCALE GENOMIC DNA]</scope>
    <source>
        <strain evidence="4">CGMCC 4.163</strain>
    </source>
</reference>
<dbReference type="RefSeq" id="WP_379701786.1">
    <property type="nucleotide sequence ID" value="NZ_JBHTAT010000001.1"/>
</dbReference>
<accession>A0ABD6A2B1</accession>
<dbReference type="InterPro" id="IPR013320">
    <property type="entry name" value="ConA-like_dom_sf"/>
</dbReference>
<comment type="caution">
    <text evidence="4">The sequence shown here is derived from an EMBL/GenBank/DDBJ whole genome shotgun (WGS) entry which is preliminary data.</text>
</comment>
<feature type="compositionally biased region" description="Low complexity" evidence="1">
    <location>
        <begin position="1"/>
        <end position="19"/>
    </location>
</feature>
<evidence type="ECO:0000313" key="4">
    <source>
        <dbReference type="EMBL" id="MFC7256884.1"/>
    </source>
</evidence>
<evidence type="ECO:0000313" key="5">
    <source>
        <dbReference type="Proteomes" id="UP001596434"/>
    </source>
</evidence>
<proteinExistence type="predicted"/>
<dbReference type="Pfam" id="PF10102">
    <property type="entry name" value="DUF2341"/>
    <property type="match status" value="1"/>
</dbReference>
<reference evidence="4" key="3">
    <citation type="submission" date="2024-09" db="EMBL/GenBank/DDBJ databases">
        <authorList>
            <person name="Sun Q."/>
        </authorList>
    </citation>
    <scope>NUCLEOTIDE SEQUENCE</scope>
    <source>
        <strain evidence="4">CGMCC 4.163</strain>
    </source>
</reference>
<sequence>MTYGSSAYGSSAYGSTSGESGPGSDEPTASWYDSNWSYRKSLDIDTGQVTADLSSYPVPIEITGDGDLGSNAQSSGDDILFTADDGTTKLNHEIESYDPATGDLYAWVQVATLSSSSDTSIFIYYGNGSAANQENVTGTWDGDYIGVYHFEADPGTGTLPDSTANANDGTVNGTLGSAQEEASVFSNGWNFDGGSSVEFGSDLIAGSAGLTVEIWYVDPAFDDGRAFNTTGTGTSQTMLWPDNANGLDFILEGSRVSDSDTSLTGAVSQIGRWDGSTMSLHRNGTQIGTASYTNSLPDSGNAWFGDSDGTGSSALTDLVDELRLSSVDRGAGYAETTDNLLRNSGALLTVGTQETATQPITLTGSAATVTVAEPTGDATAPVTATASAPTTSVQAPSGAVAAPATGTGTAGVVGAVEPAGAIQASTTATGSVATVTATGPSGTTTAPTIATGSTAVVTVVQPAGSTGGIVLTGSTATVTAAGPNGTASAPTTVTGTTTTVDAVAPPGQVLAPTTETASVGVVTVEQPAGAFAPPGAIVEVESLVAAFDLDRTLAGGFDITRDLIGSITMPARTNQDVDTYWEGDTLHLDVTCYTDDRNSTPTDLSGASIEWTLRPLPAFAPELTKTLGSGIVDVDLGAGEFRVEIDDGETQGLSGEYYHKVVVTDSDGNQTTILTGWIDIDPS</sequence>
<evidence type="ECO:0000259" key="2">
    <source>
        <dbReference type="Pfam" id="PF10102"/>
    </source>
</evidence>
<feature type="region of interest" description="Disordered" evidence="1">
    <location>
        <begin position="1"/>
        <end position="29"/>
    </location>
</feature>